<accession>A0ABN8Y3L4</accession>
<feature type="compositionally biased region" description="Basic and acidic residues" evidence="1">
    <location>
        <begin position="117"/>
        <end position="127"/>
    </location>
</feature>
<feature type="compositionally biased region" description="Basic and acidic residues" evidence="1">
    <location>
        <begin position="158"/>
        <end position="168"/>
    </location>
</feature>
<feature type="region of interest" description="Disordered" evidence="1">
    <location>
        <begin position="112"/>
        <end position="188"/>
    </location>
</feature>
<organism evidence="2 3">
    <name type="scientific">Rangifer tarandus platyrhynchus</name>
    <name type="common">Svalbard reindeer</name>
    <dbReference type="NCBI Taxonomy" id="3082113"/>
    <lineage>
        <taxon>Eukaryota</taxon>
        <taxon>Metazoa</taxon>
        <taxon>Chordata</taxon>
        <taxon>Craniata</taxon>
        <taxon>Vertebrata</taxon>
        <taxon>Euteleostomi</taxon>
        <taxon>Mammalia</taxon>
        <taxon>Eutheria</taxon>
        <taxon>Laurasiatheria</taxon>
        <taxon>Artiodactyla</taxon>
        <taxon>Ruminantia</taxon>
        <taxon>Pecora</taxon>
        <taxon>Cervidae</taxon>
        <taxon>Odocoileinae</taxon>
        <taxon>Rangifer</taxon>
    </lineage>
</organism>
<keyword evidence="3" id="KW-1185">Reference proteome</keyword>
<name>A0ABN8Y3L4_RANTA</name>
<gene>
    <name evidence="2" type="ORF">MRATA1EN1_LOCUS5005</name>
</gene>
<evidence type="ECO:0000313" key="2">
    <source>
        <dbReference type="EMBL" id="CAI9156043.1"/>
    </source>
</evidence>
<protein>
    <submittedName>
        <fullName evidence="2">Uncharacterized protein</fullName>
    </submittedName>
</protein>
<feature type="region of interest" description="Disordered" evidence="1">
    <location>
        <begin position="1"/>
        <end position="95"/>
    </location>
</feature>
<dbReference type="Proteomes" id="UP001176941">
    <property type="component" value="Chromosome 13"/>
</dbReference>
<evidence type="ECO:0000313" key="3">
    <source>
        <dbReference type="Proteomes" id="UP001176941"/>
    </source>
</evidence>
<reference evidence="2" key="1">
    <citation type="submission" date="2023-04" db="EMBL/GenBank/DDBJ databases">
        <authorList>
            <consortium name="ELIXIR-Norway"/>
        </authorList>
    </citation>
    <scope>NUCLEOTIDE SEQUENCE [LARGE SCALE GENOMIC DNA]</scope>
</reference>
<feature type="compositionally biased region" description="Polar residues" evidence="1">
    <location>
        <begin position="54"/>
        <end position="63"/>
    </location>
</feature>
<feature type="compositionally biased region" description="Polar residues" evidence="1">
    <location>
        <begin position="32"/>
        <end position="43"/>
    </location>
</feature>
<evidence type="ECO:0000256" key="1">
    <source>
        <dbReference type="SAM" id="MobiDB-lite"/>
    </source>
</evidence>
<dbReference type="EMBL" id="OX459949">
    <property type="protein sequence ID" value="CAI9156043.1"/>
    <property type="molecule type" value="Genomic_DNA"/>
</dbReference>
<feature type="compositionally biased region" description="Polar residues" evidence="1">
    <location>
        <begin position="170"/>
        <end position="180"/>
    </location>
</feature>
<feature type="compositionally biased region" description="Polar residues" evidence="1">
    <location>
        <begin position="15"/>
        <end position="25"/>
    </location>
</feature>
<sequence>MHFSAHEQLMDCGPQTDSGLGQGTESGERRGIQTQPAHSTLAAQRTGPGDESDGLTNPASVQRLQRRGRAQEAQCGCSEHSRRNEQDWGADGGGIQTWAAHTSLMAQLKEQITPCDEECRQREEKRTATLRRRGQPREPSQNESTPDLRRRSQPQRAGKCEHARDRGRTSGRSQGHTSPVTRRMGSAG</sequence>
<proteinExistence type="predicted"/>